<dbReference type="EMBL" id="MU853345">
    <property type="protein sequence ID" value="KAK4111579.1"/>
    <property type="molecule type" value="Genomic_DNA"/>
</dbReference>
<accession>A0AAN6YRX1</accession>
<name>A0AAN6YRX1_9PEZI</name>
<reference evidence="3" key="1">
    <citation type="journal article" date="2023" name="Mol. Phylogenet. Evol.">
        <title>Genome-scale phylogeny and comparative genomics of the fungal order Sordariales.</title>
        <authorList>
            <person name="Hensen N."/>
            <person name="Bonometti L."/>
            <person name="Westerberg I."/>
            <person name="Brannstrom I.O."/>
            <person name="Guillou S."/>
            <person name="Cros-Aarteil S."/>
            <person name="Calhoun S."/>
            <person name="Haridas S."/>
            <person name="Kuo A."/>
            <person name="Mondo S."/>
            <person name="Pangilinan J."/>
            <person name="Riley R."/>
            <person name="LaButti K."/>
            <person name="Andreopoulos B."/>
            <person name="Lipzen A."/>
            <person name="Chen C."/>
            <person name="Yan M."/>
            <person name="Daum C."/>
            <person name="Ng V."/>
            <person name="Clum A."/>
            <person name="Steindorff A."/>
            <person name="Ohm R.A."/>
            <person name="Martin F."/>
            <person name="Silar P."/>
            <person name="Natvig D.O."/>
            <person name="Lalanne C."/>
            <person name="Gautier V."/>
            <person name="Ament-Velasquez S.L."/>
            <person name="Kruys A."/>
            <person name="Hutchinson M.I."/>
            <person name="Powell A.J."/>
            <person name="Barry K."/>
            <person name="Miller A.N."/>
            <person name="Grigoriev I.V."/>
            <person name="Debuchy R."/>
            <person name="Gladieux P."/>
            <person name="Hiltunen Thoren M."/>
            <person name="Johannesson H."/>
        </authorList>
    </citation>
    <scope>NUCLEOTIDE SEQUENCE</scope>
    <source>
        <strain evidence="3">CBS 508.74</strain>
    </source>
</reference>
<comment type="similarity">
    <text evidence="1">Belongs to the GTP cyclohydrolase I type 2/NIF3 family.</text>
</comment>
<feature type="binding site" evidence="2">
    <location>
        <position position="275"/>
    </location>
    <ligand>
        <name>a divalent metal cation</name>
        <dbReference type="ChEBI" id="CHEBI:60240"/>
        <label>1</label>
    </ligand>
</feature>
<evidence type="ECO:0000313" key="4">
    <source>
        <dbReference type="Proteomes" id="UP001302812"/>
    </source>
</evidence>
<sequence>MKSVFSAIRAPRLIPATRVIRPAIFTRPFTMDQTLQCPPFTQKVVQAMRTLYPEELADRAWDNVGLLQENIQSASGASSIVLLTNDLTIRVAEEAIAKRASVIVSYHPFIFRGLKSINLNDPHQRIVLQLAQHNIAVYSPHTAVDAAPGGLNDWLAGMLDDVTNVSAVKPIAGFTPEGFEGAGYGRLVKLARPYSVGWIAKRYADRLGSLRHVMVARPFKGVNKSNEIRTVAVCAGSGYDVLKDTAADLIVTGEMSHHNALRLTMVGKWVLTVFHSNSERQFLAEVLQPRLQRLLRETEQDAEVLVSREDTDPFVIWDVKDLPDL</sequence>
<evidence type="ECO:0000256" key="2">
    <source>
        <dbReference type="PIRSR" id="PIRSR602678-1"/>
    </source>
</evidence>
<dbReference type="Gene3D" id="3.40.1390.30">
    <property type="entry name" value="NIF3 (NGG1p interacting factor 3)-like"/>
    <property type="match status" value="1"/>
</dbReference>
<dbReference type="GeneID" id="89932739"/>
<dbReference type="RefSeq" id="XP_064669149.1">
    <property type="nucleotide sequence ID" value="XM_064808616.1"/>
</dbReference>
<feature type="binding site" evidence="2">
    <location>
        <position position="145"/>
    </location>
    <ligand>
        <name>a divalent metal cation</name>
        <dbReference type="ChEBI" id="CHEBI:60240"/>
        <label>1</label>
    </ligand>
</feature>
<dbReference type="InterPro" id="IPR002678">
    <property type="entry name" value="DUF34/NIF3"/>
</dbReference>
<comment type="caution">
    <text evidence="3">The sequence shown here is derived from an EMBL/GenBank/DDBJ whole genome shotgun (WGS) entry which is preliminary data.</text>
</comment>
<organism evidence="3 4">
    <name type="scientific">Canariomyces notabilis</name>
    <dbReference type="NCBI Taxonomy" id="2074819"/>
    <lineage>
        <taxon>Eukaryota</taxon>
        <taxon>Fungi</taxon>
        <taxon>Dikarya</taxon>
        <taxon>Ascomycota</taxon>
        <taxon>Pezizomycotina</taxon>
        <taxon>Sordariomycetes</taxon>
        <taxon>Sordariomycetidae</taxon>
        <taxon>Sordariales</taxon>
        <taxon>Chaetomiaceae</taxon>
        <taxon>Canariomyces</taxon>
    </lineage>
</organism>
<feature type="binding site" evidence="2">
    <location>
        <position position="279"/>
    </location>
    <ligand>
        <name>a divalent metal cation</name>
        <dbReference type="ChEBI" id="CHEBI:60240"/>
        <label>1</label>
    </ligand>
</feature>
<gene>
    <name evidence="3" type="ORF">N656DRAFT_141152</name>
</gene>
<dbReference type="NCBIfam" id="TIGR00486">
    <property type="entry name" value="YbgI_SA1388"/>
    <property type="match status" value="1"/>
</dbReference>
<dbReference type="AlphaFoldDB" id="A0AAN6YRX1"/>
<keyword evidence="4" id="KW-1185">Reference proteome</keyword>
<dbReference type="FunFam" id="3.40.1390.30:FF:000001">
    <property type="entry name" value="GTP cyclohydrolase 1 type 2"/>
    <property type="match status" value="1"/>
</dbReference>
<dbReference type="PIRSF" id="PIRSF037489">
    <property type="entry name" value="UCP037489_NIF3_YqfO"/>
    <property type="match status" value="1"/>
</dbReference>
<dbReference type="GO" id="GO:0005739">
    <property type="term" value="C:mitochondrion"/>
    <property type="evidence" value="ECO:0007669"/>
    <property type="project" value="TreeGrafter"/>
</dbReference>
<dbReference type="PANTHER" id="PTHR13799:SF13">
    <property type="entry name" value="NIF3-LIKE PROTEIN 1"/>
    <property type="match status" value="1"/>
</dbReference>
<proteinExistence type="inferred from homology"/>
<dbReference type="Proteomes" id="UP001302812">
    <property type="component" value="Unassembled WGS sequence"/>
</dbReference>
<evidence type="ECO:0000313" key="3">
    <source>
        <dbReference type="EMBL" id="KAK4111579.1"/>
    </source>
</evidence>
<protein>
    <submittedName>
        <fullName evidence="3">NGG1p interacting factor 3</fullName>
    </submittedName>
</protein>
<dbReference type="SUPFAM" id="SSF102705">
    <property type="entry name" value="NIF3 (NGG1p interacting factor 3)-like"/>
    <property type="match status" value="1"/>
</dbReference>
<dbReference type="PANTHER" id="PTHR13799">
    <property type="entry name" value="NGG1 INTERACTING FACTOR 3"/>
    <property type="match status" value="1"/>
</dbReference>
<dbReference type="InterPro" id="IPR017221">
    <property type="entry name" value="DUF34/NIF3_bac"/>
</dbReference>
<dbReference type="GO" id="GO:0046872">
    <property type="term" value="F:metal ion binding"/>
    <property type="evidence" value="ECO:0007669"/>
    <property type="project" value="UniProtKB-KW"/>
</dbReference>
<dbReference type="InterPro" id="IPR036069">
    <property type="entry name" value="DUF34/NIF3_sf"/>
</dbReference>
<evidence type="ECO:0000256" key="1">
    <source>
        <dbReference type="ARBA" id="ARBA00006964"/>
    </source>
</evidence>
<feature type="binding site" evidence="2">
    <location>
        <position position="107"/>
    </location>
    <ligand>
        <name>a divalent metal cation</name>
        <dbReference type="ChEBI" id="CHEBI:60240"/>
        <label>1</label>
    </ligand>
</feature>
<keyword evidence="2" id="KW-0479">Metal-binding</keyword>
<reference evidence="3" key="2">
    <citation type="submission" date="2023-05" db="EMBL/GenBank/DDBJ databases">
        <authorList>
            <consortium name="Lawrence Berkeley National Laboratory"/>
            <person name="Steindorff A."/>
            <person name="Hensen N."/>
            <person name="Bonometti L."/>
            <person name="Westerberg I."/>
            <person name="Brannstrom I.O."/>
            <person name="Guillou S."/>
            <person name="Cros-Aarteil S."/>
            <person name="Calhoun S."/>
            <person name="Haridas S."/>
            <person name="Kuo A."/>
            <person name="Mondo S."/>
            <person name="Pangilinan J."/>
            <person name="Riley R."/>
            <person name="Labutti K."/>
            <person name="Andreopoulos B."/>
            <person name="Lipzen A."/>
            <person name="Chen C."/>
            <person name="Yanf M."/>
            <person name="Daum C."/>
            <person name="Ng V."/>
            <person name="Clum A."/>
            <person name="Ohm R."/>
            <person name="Martin F."/>
            <person name="Silar P."/>
            <person name="Natvig D."/>
            <person name="Lalanne C."/>
            <person name="Gautier V."/>
            <person name="Ament-Velasquez S.L."/>
            <person name="Kruys A."/>
            <person name="Hutchinson M.I."/>
            <person name="Powell A.J."/>
            <person name="Barry K."/>
            <person name="Miller A.N."/>
            <person name="Grigoriev I.V."/>
            <person name="Debuchy R."/>
            <person name="Gladieux P."/>
            <person name="Thoren M.H."/>
            <person name="Johannesson H."/>
        </authorList>
    </citation>
    <scope>NUCLEOTIDE SEQUENCE</scope>
    <source>
        <strain evidence="3">CBS 508.74</strain>
    </source>
</reference>
<dbReference type="Pfam" id="PF01784">
    <property type="entry name" value="DUF34_NIF3"/>
    <property type="match status" value="1"/>
</dbReference>